<sequence>MLAAVVSGAFAMWVTTVDSAAGFDAGVFAGLWGTTFLALAGLLLLPLRIYQYGRESVDSVRRLTTFTSAAPNSGGPASRWGRAQLSPADVRIRPSAPAGEVTRGRSVSGMRTFAVITLLGAAAVCLALGLWAIGAGNAVLAALMFALAPVWVLSLVGWLPPRVLRGRVSTGPDGLTLRSSRWLDAVVALILVDGIVALGLWGILGYTGRVGEPAVFADAPILYPVVFGGLSAFLGVLLAVYLRRGGATQLQLDAYGFRILNGLGSTHGAWSEIVAITDDDPTGTITPEAITLVNAGGYTATLSRPDFLVPDTEALRALIWFYWQNPQYRIELTDSRAANRLLGSARREELHLGLGR</sequence>
<dbReference type="RefSeq" id="WP_083030234.1">
    <property type="nucleotide sequence ID" value="NZ_JACKRM010000486.1"/>
</dbReference>
<protein>
    <submittedName>
        <fullName evidence="1">Uncharacterized protein</fullName>
    </submittedName>
</protein>
<gene>
    <name evidence="1" type="ORF">BST26_07955</name>
</gene>
<dbReference type="Proteomes" id="UP000192801">
    <property type="component" value="Unassembled WGS sequence"/>
</dbReference>
<organism evidence="1 2">
    <name type="scientific">Mycolicibacterium insubricum</name>
    <dbReference type="NCBI Taxonomy" id="444597"/>
    <lineage>
        <taxon>Bacteria</taxon>
        <taxon>Bacillati</taxon>
        <taxon>Actinomycetota</taxon>
        <taxon>Actinomycetes</taxon>
        <taxon>Mycobacteriales</taxon>
        <taxon>Mycobacteriaceae</taxon>
        <taxon>Mycolicibacterium</taxon>
    </lineage>
</organism>
<proteinExistence type="predicted"/>
<dbReference type="EMBL" id="MVHS01000013">
    <property type="protein sequence ID" value="ORA71466.1"/>
    <property type="molecule type" value="Genomic_DNA"/>
</dbReference>
<reference evidence="1 2" key="1">
    <citation type="submission" date="2016-12" db="EMBL/GenBank/DDBJ databases">
        <title>The new phylogeny of genus Mycobacterium.</title>
        <authorList>
            <person name="Tortoli E."/>
            <person name="Trovato A."/>
            <person name="Cirillo D.M."/>
        </authorList>
    </citation>
    <scope>NUCLEOTIDE SEQUENCE [LARGE SCALE GENOMIC DNA]</scope>
    <source>
        <strain evidence="1 2">DSM 45130</strain>
    </source>
</reference>
<accession>A0A1X0DGD5</accession>
<keyword evidence="2" id="KW-1185">Reference proteome</keyword>
<evidence type="ECO:0000313" key="2">
    <source>
        <dbReference type="Proteomes" id="UP000192801"/>
    </source>
</evidence>
<dbReference type="STRING" id="444597.BST26_07955"/>
<evidence type="ECO:0000313" key="1">
    <source>
        <dbReference type="EMBL" id="ORA71466.1"/>
    </source>
</evidence>
<name>A0A1X0DGD5_9MYCO</name>
<dbReference type="AlphaFoldDB" id="A0A1X0DGD5"/>
<comment type="caution">
    <text evidence="1">The sequence shown here is derived from an EMBL/GenBank/DDBJ whole genome shotgun (WGS) entry which is preliminary data.</text>
</comment>